<comment type="caution">
    <text evidence="1">The sequence shown here is derived from an EMBL/GenBank/DDBJ whole genome shotgun (WGS) entry which is preliminary data.</text>
</comment>
<sequence length="68" mass="7658">MLEKSLIARFAMDASRLRSPSPAWLDHEALLKDTHLSTIASQFALPSQTGVMCWQFLECVGPFICFRS</sequence>
<accession>A0A3S4ZG33</accession>
<reference evidence="1" key="1">
    <citation type="submission" date="2018-11" db="EMBL/GenBank/DDBJ databases">
        <authorList>
            <consortium name="Pathogen Informatics"/>
        </authorList>
    </citation>
    <scope>NUCLEOTIDE SEQUENCE</scope>
</reference>
<organism evidence="1 2">
    <name type="scientific">Protopolystoma xenopodis</name>
    <dbReference type="NCBI Taxonomy" id="117903"/>
    <lineage>
        <taxon>Eukaryota</taxon>
        <taxon>Metazoa</taxon>
        <taxon>Spiralia</taxon>
        <taxon>Lophotrochozoa</taxon>
        <taxon>Platyhelminthes</taxon>
        <taxon>Monogenea</taxon>
        <taxon>Polyopisthocotylea</taxon>
        <taxon>Polystomatidea</taxon>
        <taxon>Polystomatidae</taxon>
        <taxon>Protopolystoma</taxon>
    </lineage>
</organism>
<evidence type="ECO:0000313" key="2">
    <source>
        <dbReference type="Proteomes" id="UP000784294"/>
    </source>
</evidence>
<dbReference type="AlphaFoldDB" id="A0A3S4ZG33"/>
<evidence type="ECO:0000313" key="1">
    <source>
        <dbReference type="EMBL" id="VEL10621.1"/>
    </source>
</evidence>
<proteinExistence type="predicted"/>
<keyword evidence="2" id="KW-1185">Reference proteome</keyword>
<protein>
    <submittedName>
        <fullName evidence="1">Uncharacterized protein</fullName>
    </submittedName>
</protein>
<gene>
    <name evidence="1" type="ORF">PXEA_LOCUS4061</name>
</gene>
<name>A0A3S4ZG33_9PLAT</name>
<dbReference type="EMBL" id="CAAALY010009511">
    <property type="protein sequence ID" value="VEL10621.1"/>
    <property type="molecule type" value="Genomic_DNA"/>
</dbReference>
<dbReference type="Proteomes" id="UP000784294">
    <property type="component" value="Unassembled WGS sequence"/>
</dbReference>